<feature type="region of interest" description="Disordered" evidence="1">
    <location>
        <begin position="1"/>
        <end position="20"/>
    </location>
</feature>
<evidence type="ECO:0000256" key="1">
    <source>
        <dbReference type="SAM" id="MobiDB-lite"/>
    </source>
</evidence>
<name>A0A448T255_SERFO</name>
<feature type="region of interest" description="Disordered" evidence="1">
    <location>
        <begin position="229"/>
        <end position="293"/>
    </location>
</feature>
<dbReference type="RefSeq" id="WP_141132787.1">
    <property type="nucleotide sequence ID" value="NZ_CAMISI010000009.1"/>
</dbReference>
<organism evidence="2 3">
    <name type="scientific">Serratia fonticola</name>
    <dbReference type="NCBI Taxonomy" id="47917"/>
    <lineage>
        <taxon>Bacteria</taxon>
        <taxon>Pseudomonadati</taxon>
        <taxon>Pseudomonadota</taxon>
        <taxon>Gammaproteobacteria</taxon>
        <taxon>Enterobacterales</taxon>
        <taxon>Yersiniaceae</taxon>
        <taxon>Serratia</taxon>
    </lineage>
</organism>
<dbReference type="NCBIfam" id="NF007997">
    <property type="entry name" value="PRK10722.1"/>
    <property type="match status" value="1"/>
</dbReference>
<dbReference type="InterPro" id="IPR025262">
    <property type="entry name" value="QseG"/>
</dbReference>
<evidence type="ECO:0000313" key="2">
    <source>
        <dbReference type="EMBL" id="VEI74029.1"/>
    </source>
</evidence>
<dbReference type="AlphaFoldDB" id="A0A448T255"/>
<reference evidence="2 3" key="1">
    <citation type="submission" date="2018-12" db="EMBL/GenBank/DDBJ databases">
        <authorList>
            <consortium name="Pathogen Informatics"/>
        </authorList>
    </citation>
    <scope>NUCLEOTIDE SEQUENCE [LARGE SCALE GENOMIC DNA]</scope>
    <source>
        <strain evidence="2 3">NCTC13193</strain>
    </source>
</reference>
<feature type="compositionally biased region" description="Polar residues" evidence="1">
    <location>
        <begin position="1"/>
        <end position="15"/>
    </location>
</feature>
<dbReference type="EMBL" id="LR134492">
    <property type="protein sequence ID" value="VEI74029.1"/>
    <property type="molecule type" value="Genomic_DNA"/>
</dbReference>
<dbReference type="Proteomes" id="UP000270487">
    <property type="component" value="Chromosome"/>
</dbReference>
<evidence type="ECO:0000313" key="3">
    <source>
        <dbReference type="Proteomes" id="UP000270487"/>
    </source>
</evidence>
<accession>A0A448T255</accession>
<feature type="compositionally biased region" description="Low complexity" evidence="1">
    <location>
        <begin position="248"/>
        <end position="272"/>
    </location>
</feature>
<dbReference type="Pfam" id="PF13942">
    <property type="entry name" value="Lipoprotein_20"/>
    <property type="match status" value="1"/>
</dbReference>
<sequence length="293" mass="32591">MYTGSNRAYQSQTEGSPRVSLRAPLGKHSLSFLGTILFAPFLLIGCVDRAVSSGPAQQQQEAIPDTKVVDYRIASCDTLWQLDEKEALENSLFWLRAIDCADRIGSTQARALAKTLPGNNWQNVFKQSILLGSAEPSSNERRQIIDRLNSYRLEFPNSLRPLLQLWRQQQALQVSLFDERARYQHLQESSDSQIDSLRQSQSYLQSQLQETSRKLENLTDIERQLSSRKQLQGEIPESSVAQPKADAAGKPTEPAKAAEPAEPAPVTETGTALPVEPEETYTPPAANKESPAQ</sequence>
<proteinExistence type="predicted"/>
<protein>
    <submittedName>
        <fullName evidence="2">Quorum-sensing regulator protein G</fullName>
    </submittedName>
</protein>
<gene>
    <name evidence="2" type="primary">qseG</name>
    <name evidence="2" type="ORF">NCTC13193_04459</name>
</gene>